<dbReference type="RefSeq" id="WP_247289010.1">
    <property type="nucleotide sequence ID" value="NZ_JAKNRW010000003.1"/>
</dbReference>
<reference evidence="1 2" key="1">
    <citation type="submission" date="2022-02" db="EMBL/GenBank/DDBJ databases">
        <title>Comparative genomics of the first Antarctic Pseudomonas spp. capable of biotransforming 2,4,6-Trinitrotoluene.</title>
        <authorList>
            <person name="Cabrera M.A."/>
            <person name="Marquez S.L."/>
            <person name="Perez-Donoso J.M."/>
        </authorList>
    </citation>
    <scope>NUCLEOTIDE SEQUENCE [LARGE SCALE GENOMIC DNA]</scope>
    <source>
        <strain evidence="1 2">TNT19</strain>
    </source>
</reference>
<dbReference type="Proteomes" id="UP001299876">
    <property type="component" value="Unassembled WGS sequence"/>
</dbReference>
<accession>A0ABT0EV88</accession>
<evidence type="ECO:0000313" key="2">
    <source>
        <dbReference type="Proteomes" id="UP001299876"/>
    </source>
</evidence>
<evidence type="ECO:0000313" key="1">
    <source>
        <dbReference type="EMBL" id="MCK1789661.1"/>
    </source>
</evidence>
<comment type="caution">
    <text evidence="1">The sequence shown here is derived from an EMBL/GenBank/DDBJ whole genome shotgun (WGS) entry which is preliminary data.</text>
</comment>
<dbReference type="EMBL" id="JAKNRW010000003">
    <property type="protein sequence ID" value="MCK1789661.1"/>
    <property type="molecule type" value="Genomic_DNA"/>
</dbReference>
<keyword evidence="2" id="KW-1185">Reference proteome</keyword>
<organism evidence="1 2">
    <name type="scientific">Pseudomonas violetae</name>
    <dbReference type="NCBI Taxonomy" id="2915813"/>
    <lineage>
        <taxon>Bacteria</taxon>
        <taxon>Pseudomonadati</taxon>
        <taxon>Pseudomonadota</taxon>
        <taxon>Gammaproteobacteria</taxon>
        <taxon>Pseudomonadales</taxon>
        <taxon>Pseudomonadaceae</taxon>
        <taxon>Pseudomonas</taxon>
    </lineage>
</organism>
<proteinExistence type="predicted"/>
<protein>
    <submittedName>
        <fullName evidence="1">Uncharacterized protein</fullName>
    </submittedName>
</protein>
<gene>
    <name evidence="1" type="ORF">L9059_05570</name>
</gene>
<sequence>MIKVVNITSNNFITIFTDAITLYEMSLEASNINHKNTLAKSSILSTNYALEAAANSFLATIRLDEAELKTKDRLPTLDKFDFVLQSHQDRIIPRGDKICQDIRMLIRNRDEMVHPKVTSEITTVETTAGDTKISYFHNEIKVPSKIQKKQTKLLDSHFSTFTHADAKQALNIFTAFLNAYVLDWWQLGKSTSAFFLLRSWDGSINSEPYMMEFHEIDLLDKYTDELNIQFIDISSFVKQRQHL</sequence>
<name>A0ABT0EV88_9PSED</name>